<dbReference type="GO" id="GO:0010506">
    <property type="term" value="P:regulation of autophagy"/>
    <property type="evidence" value="ECO:0007669"/>
    <property type="project" value="InterPro"/>
</dbReference>
<dbReference type="PROSITE" id="PS50011">
    <property type="entry name" value="PROTEIN_KINASE_DOM"/>
    <property type="match status" value="1"/>
</dbReference>
<sequence>GVAAGFAPPKLADFLLTERLGSGTYATVYKAYRKGDSREVVAVKVVAKKTLNKASTENLLTEIEILKSIRHPHIVQLKDFQWDADNIYLILEWCSGGDLSRFIRSRRMLPEKVARRFLQQMACALQFLHERNISHLDLKPQNILLCGSVLKLADFGFAQYMSPWDEHSVLRGSPLYMAPEMVCRRQYDSRVDLWSVGVILYEALFGRAPFASKSFAELEEKIRSDQAVELPPGSRVSQDCRDLLLRLLERRPDTRITFADFFSHPFVDLEHMPSADSLATAKKLVLRAVEEDQAGQWSAALSHYCSALEHFVPAIHCKRRGESLPQLFLQVSQYVSRAEELKALLASHHRLSFEEARTSTGVLREMSRDQPRLLAALNMASAAIANVSLCCRLVTGAGYWCWLLVLVTSAGYWCWLLVLVTSAGYWCWLLVLVTGPGYWCWLLVLVTGYWCWLLVLVTGPGYWCWLLVLVTGYWCWLLVLVTGPGY</sequence>
<dbReference type="InterPro" id="IPR008271">
    <property type="entry name" value="Ser/Thr_kinase_AS"/>
</dbReference>
<feature type="transmembrane region" description="Helical" evidence="17">
    <location>
        <begin position="438"/>
        <end position="456"/>
    </location>
</feature>
<keyword evidence="11" id="KW-0072">Autophagy</keyword>
<reference evidence="19" key="2">
    <citation type="submission" date="2025-08" db="UniProtKB">
        <authorList>
            <consortium name="Ensembl"/>
        </authorList>
    </citation>
    <scope>IDENTIFICATION</scope>
</reference>
<dbReference type="PROSITE" id="PS00107">
    <property type="entry name" value="PROTEIN_KINASE_ATP"/>
    <property type="match status" value="1"/>
</dbReference>
<evidence type="ECO:0000256" key="17">
    <source>
        <dbReference type="SAM" id="Phobius"/>
    </source>
</evidence>
<dbReference type="InterPro" id="IPR017441">
    <property type="entry name" value="Protein_kinase_ATP_BS"/>
</dbReference>
<accession>H2S9K0</accession>
<evidence type="ECO:0000256" key="1">
    <source>
        <dbReference type="ARBA" id="ARBA00004496"/>
    </source>
</evidence>
<evidence type="ECO:0000259" key="18">
    <source>
        <dbReference type="PROSITE" id="PS50011"/>
    </source>
</evidence>
<evidence type="ECO:0000256" key="10">
    <source>
        <dbReference type="ARBA" id="ARBA00022840"/>
    </source>
</evidence>
<dbReference type="SMART" id="SM00745">
    <property type="entry name" value="MIT"/>
    <property type="match status" value="1"/>
</dbReference>
<dbReference type="EC" id="2.7.11.1" evidence="2"/>
<comment type="subcellular location">
    <subcellularLocation>
        <location evidence="1">Cytoplasm</location>
    </subcellularLocation>
</comment>
<dbReference type="SUPFAM" id="SSF56112">
    <property type="entry name" value="Protein kinase-like (PK-like)"/>
    <property type="match status" value="1"/>
</dbReference>
<feature type="domain" description="Protein kinase" evidence="18">
    <location>
        <begin position="14"/>
        <end position="267"/>
    </location>
</feature>
<dbReference type="GO" id="GO:0005524">
    <property type="term" value="F:ATP binding"/>
    <property type="evidence" value="ECO:0007669"/>
    <property type="project" value="UniProtKB-UniRule"/>
</dbReference>
<keyword evidence="5 16" id="KW-0723">Serine/threonine-protein kinase</keyword>
<evidence type="ECO:0000256" key="9">
    <source>
        <dbReference type="ARBA" id="ARBA00022777"/>
    </source>
</evidence>
<gene>
    <name evidence="19" type="primary">ulk3</name>
</gene>
<dbReference type="Pfam" id="PF00069">
    <property type="entry name" value="Pkinase"/>
    <property type="match status" value="1"/>
</dbReference>
<proteinExistence type="inferred from homology"/>
<dbReference type="CDD" id="cd14121">
    <property type="entry name" value="STKc_ULK3"/>
    <property type="match status" value="1"/>
</dbReference>
<dbReference type="AlphaFoldDB" id="H2S9K0"/>
<evidence type="ECO:0000256" key="8">
    <source>
        <dbReference type="ARBA" id="ARBA00022741"/>
    </source>
</evidence>
<dbReference type="GO" id="GO:0000422">
    <property type="term" value="P:autophagy of mitochondrion"/>
    <property type="evidence" value="ECO:0007669"/>
    <property type="project" value="TreeGrafter"/>
</dbReference>
<comment type="catalytic activity">
    <reaction evidence="13">
        <text>L-threonyl-[protein] + ATP = O-phospho-L-threonyl-[protein] + ADP + H(+)</text>
        <dbReference type="Rhea" id="RHEA:46608"/>
        <dbReference type="Rhea" id="RHEA-COMP:11060"/>
        <dbReference type="Rhea" id="RHEA-COMP:11605"/>
        <dbReference type="ChEBI" id="CHEBI:15378"/>
        <dbReference type="ChEBI" id="CHEBI:30013"/>
        <dbReference type="ChEBI" id="CHEBI:30616"/>
        <dbReference type="ChEBI" id="CHEBI:61977"/>
        <dbReference type="ChEBI" id="CHEBI:456216"/>
        <dbReference type="EC" id="2.7.11.1"/>
    </reaction>
</comment>
<keyword evidence="17" id="KW-0812">Transmembrane</keyword>
<dbReference type="PANTHER" id="PTHR24348">
    <property type="entry name" value="SERINE/THREONINE-PROTEIN KINASE UNC-51-RELATED"/>
    <property type="match status" value="1"/>
</dbReference>
<feature type="transmembrane region" description="Helical" evidence="17">
    <location>
        <begin position="410"/>
        <end position="431"/>
    </location>
</feature>
<keyword evidence="7" id="KW-0677">Repeat</keyword>
<keyword evidence="6" id="KW-0808">Transferase</keyword>
<keyword evidence="8 15" id="KW-0547">Nucleotide-binding</keyword>
<dbReference type="GO" id="GO:0005776">
    <property type="term" value="C:autophagosome"/>
    <property type="evidence" value="ECO:0007669"/>
    <property type="project" value="TreeGrafter"/>
</dbReference>
<evidence type="ECO:0000256" key="13">
    <source>
        <dbReference type="ARBA" id="ARBA00047899"/>
    </source>
</evidence>
<dbReference type="InterPro" id="IPR036181">
    <property type="entry name" value="MIT_dom_sf"/>
</dbReference>
<organism evidence="19 20">
    <name type="scientific">Takifugu rubripes</name>
    <name type="common">Japanese pufferfish</name>
    <name type="synonym">Fugu rubripes</name>
    <dbReference type="NCBI Taxonomy" id="31033"/>
    <lineage>
        <taxon>Eukaryota</taxon>
        <taxon>Metazoa</taxon>
        <taxon>Chordata</taxon>
        <taxon>Craniata</taxon>
        <taxon>Vertebrata</taxon>
        <taxon>Euteleostomi</taxon>
        <taxon>Actinopterygii</taxon>
        <taxon>Neopterygii</taxon>
        <taxon>Teleostei</taxon>
        <taxon>Neoteleostei</taxon>
        <taxon>Acanthomorphata</taxon>
        <taxon>Eupercaria</taxon>
        <taxon>Tetraodontiformes</taxon>
        <taxon>Tetradontoidea</taxon>
        <taxon>Tetraodontidae</taxon>
        <taxon>Takifugu</taxon>
    </lineage>
</organism>
<dbReference type="InterPro" id="IPR011009">
    <property type="entry name" value="Kinase-like_dom_sf"/>
</dbReference>
<evidence type="ECO:0000256" key="15">
    <source>
        <dbReference type="PROSITE-ProRule" id="PRU10141"/>
    </source>
</evidence>
<dbReference type="InterPro" id="IPR007330">
    <property type="entry name" value="MIT_dom"/>
</dbReference>
<dbReference type="Gene3D" id="3.30.200.20">
    <property type="entry name" value="Phosphorylase Kinase, domain 1"/>
    <property type="match status" value="1"/>
</dbReference>
<dbReference type="GO" id="GO:0034045">
    <property type="term" value="C:phagophore assembly site membrane"/>
    <property type="evidence" value="ECO:0007669"/>
    <property type="project" value="TreeGrafter"/>
</dbReference>
<comment type="similarity">
    <text evidence="16">Belongs to the protein kinase superfamily.</text>
</comment>
<dbReference type="HOGENOM" id="CLU_000288_63_58_1"/>
<evidence type="ECO:0000256" key="16">
    <source>
        <dbReference type="RuleBase" id="RU000304"/>
    </source>
</evidence>
<evidence type="ECO:0000256" key="5">
    <source>
        <dbReference type="ARBA" id="ARBA00022527"/>
    </source>
</evidence>
<evidence type="ECO:0000256" key="2">
    <source>
        <dbReference type="ARBA" id="ARBA00012513"/>
    </source>
</evidence>
<evidence type="ECO:0000256" key="11">
    <source>
        <dbReference type="ARBA" id="ARBA00023006"/>
    </source>
</evidence>
<feature type="binding site" evidence="15">
    <location>
        <position position="49"/>
    </location>
    <ligand>
        <name>ATP</name>
        <dbReference type="ChEBI" id="CHEBI:30616"/>
    </ligand>
</feature>
<feature type="transmembrane region" description="Helical" evidence="17">
    <location>
        <begin position="373"/>
        <end position="395"/>
    </location>
</feature>
<dbReference type="GO" id="GO:0005829">
    <property type="term" value="C:cytosol"/>
    <property type="evidence" value="ECO:0007669"/>
    <property type="project" value="TreeGrafter"/>
</dbReference>
<dbReference type="FunFam" id="3.30.200.20:FF:000238">
    <property type="entry name" value="Putative serine/threonine-protein kinase ULK3"/>
    <property type="match status" value="1"/>
</dbReference>
<keyword evidence="17" id="KW-1133">Transmembrane helix</keyword>
<dbReference type="GO" id="GO:0000045">
    <property type="term" value="P:autophagosome assembly"/>
    <property type="evidence" value="ECO:0007669"/>
    <property type="project" value="TreeGrafter"/>
</dbReference>
<dbReference type="Ensembl" id="ENSTRUT00000009130.3">
    <property type="protein sequence ID" value="ENSTRUP00000009076.3"/>
    <property type="gene ID" value="ENSTRUG00000003848.3"/>
</dbReference>
<dbReference type="PANTHER" id="PTHR24348:SF65">
    <property type="entry name" value="SERINE_THREONINE-PROTEIN KINASE ULK3"/>
    <property type="match status" value="1"/>
</dbReference>
<dbReference type="InParanoid" id="H2S9K0"/>
<keyword evidence="17" id="KW-0472">Membrane</keyword>
<evidence type="ECO:0000256" key="3">
    <source>
        <dbReference type="ARBA" id="ARBA00021644"/>
    </source>
</evidence>
<reference evidence="19" key="3">
    <citation type="submission" date="2025-09" db="UniProtKB">
        <authorList>
            <consortium name="Ensembl"/>
        </authorList>
    </citation>
    <scope>IDENTIFICATION</scope>
</reference>
<dbReference type="GO" id="GO:0061709">
    <property type="term" value="P:reticulophagy"/>
    <property type="evidence" value="ECO:0007669"/>
    <property type="project" value="TreeGrafter"/>
</dbReference>
<dbReference type="GO" id="GO:0034727">
    <property type="term" value="P:piecemeal microautophagy of the nucleus"/>
    <property type="evidence" value="ECO:0007669"/>
    <property type="project" value="TreeGrafter"/>
</dbReference>
<keyword evidence="20" id="KW-1185">Reference proteome</keyword>
<dbReference type="FunFam" id="1.10.510.10:FF:000241">
    <property type="entry name" value="Putative serine/threonine-protein kinase ULK3"/>
    <property type="match status" value="1"/>
</dbReference>
<evidence type="ECO:0000256" key="4">
    <source>
        <dbReference type="ARBA" id="ARBA00022490"/>
    </source>
</evidence>
<dbReference type="Gene3D" id="1.10.510.10">
    <property type="entry name" value="Transferase(Phosphotransferase) domain 1"/>
    <property type="match status" value="1"/>
</dbReference>
<evidence type="ECO:0000256" key="6">
    <source>
        <dbReference type="ARBA" id="ARBA00022679"/>
    </source>
</evidence>
<dbReference type="GO" id="GO:0004674">
    <property type="term" value="F:protein serine/threonine kinase activity"/>
    <property type="evidence" value="ECO:0007669"/>
    <property type="project" value="UniProtKB-KW"/>
</dbReference>
<evidence type="ECO:0000256" key="12">
    <source>
        <dbReference type="ARBA" id="ARBA00032242"/>
    </source>
</evidence>
<dbReference type="Pfam" id="PF04212">
    <property type="entry name" value="MIT"/>
    <property type="match status" value="1"/>
</dbReference>
<keyword evidence="10 15" id="KW-0067">ATP-binding</keyword>
<evidence type="ECO:0000313" key="19">
    <source>
        <dbReference type="Ensembl" id="ENSTRUP00000009076.3"/>
    </source>
</evidence>
<dbReference type="PROSITE" id="PS00108">
    <property type="entry name" value="PROTEIN_KINASE_ST"/>
    <property type="match status" value="1"/>
</dbReference>
<dbReference type="Gene3D" id="1.20.58.80">
    <property type="entry name" value="Phosphotransferase system, lactose/cellobiose-type IIA subunit"/>
    <property type="match status" value="1"/>
</dbReference>
<keyword evidence="4" id="KW-0963">Cytoplasm</keyword>
<dbReference type="STRING" id="31033.ENSTRUP00000009076"/>
<evidence type="ECO:0000256" key="14">
    <source>
        <dbReference type="ARBA" id="ARBA00048679"/>
    </source>
</evidence>
<keyword evidence="9" id="KW-0418">Kinase</keyword>
<dbReference type="InterPro" id="IPR000719">
    <property type="entry name" value="Prot_kinase_dom"/>
</dbReference>
<dbReference type="GO" id="GO:0042594">
    <property type="term" value="P:response to starvation"/>
    <property type="evidence" value="ECO:0007669"/>
    <property type="project" value="TreeGrafter"/>
</dbReference>
<feature type="transmembrane region" description="Helical" evidence="17">
    <location>
        <begin position="462"/>
        <end position="481"/>
    </location>
</feature>
<dbReference type="GeneTree" id="ENSGT00940000157689"/>
<name>H2S9K0_TAKRU</name>
<dbReference type="SUPFAM" id="SSF116846">
    <property type="entry name" value="MIT domain"/>
    <property type="match status" value="1"/>
</dbReference>
<dbReference type="eggNOG" id="KOG0595">
    <property type="taxonomic scope" value="Eukaryota"/>
</dbReference>
<evidence type="ECO:0000256" key="7">
    <source>
        <dbReference type="ARBA" id="ARBA00022737"/>
    </source>
</evidence>
<evidence type="ECO:0000313" key="20">
    <source>
        <dbReference type="Proteomes" id="UP000005226"/>
    </source>
</evidence>
<comment type="catalytic activity">
    <reaction evidence="14">
        <text>L-seryl-[protein] + ATP = O-phospho-L-seryl-[protein] + ADP + H(+)</text>
        <dbReference type="Rhea" id="RHEA:17989"/>
        <dbReference type="Rhea" id="RHEA-COMP:9863"/>
        <dbReference type="Rhea" id="RHEA-COMP:11604"/>
        <dbReference type="ChEBI" id="CHEBI:15378"/>
        <dbReference type="ChEBI" id="CHEBI:29999"/>
        <dbReference type="ChEBI" id="CHEBI:30616"/>
        <dbReference type="ChEBI" id="CHEBI:83421"/>
        <dbReference type="ChEBI" id="CHEBI:456216"/>
        <dbReference type="EC" id="2.7.11.1"/>
    </reaction>
</comment>
<dbReference type="SMART" id="SM00220">
    <property type="entry name" value="S_TKc"/>
    <property type="match status" value="1"/>
</dbReference>
<reference evidence="19 20" key="1">
    <citation type="journal article" date="2011" name="Genome Biol. Evol.">
        <title>Integration of the genetic map and genome assembly of fugu facilitates insights into distinct features of genome evolution in teleosts and mammals.</title>
        <authorList>
            <person name="Kai W."/>
            <person name="Kikuchi K."/>
            <person name="Tohari S."/>
            <person name="Chew A.K."/>
            <person name="Tay A."/>
            <person name="Fujiwara A."/>
            <person name="Hosoya S."/>
            <person name="Suetake H."/>
            <person name="Naruse K."/>
            <person name="Brenner S."/>
            <person name="Suzuki Y."/>
            <person name="Venkatesh B."/>
        </authorList>
    </citation>
    <scope>NUCLEOTIDE SEQUENCE [LARGE SCALE GENOMIC DNA]</scope>
</reference>
<protein>
    <recommendedName>
        <fullName evidence="3">Serine/threonine-protein kinase ULK3</fullName>
        <ecNumber evidence="2">2.7.11.1</ecNumber>
    </recommendedName>
    <alternativeName>
        <fullName evidence="12">Unc-51-like kinase 3</fullName>
    </alternativeName>
</protein>
<dbReference type="Proteomes" id="UP000005226">
    <property type="component" value="Chromosome 13"/>
</dbReference>
<dbReference type="InterPro" id="IPR045269">
    <property type="entry name" value="Atg1-like"/>
</dbReference>